<evidence type="ECO:0000256" key="5">
    <source>
        <dbReference type="ARBA" id="ARBA00022737"/>
    </source>
</evidence>
<keyword evidence="6 12" id="KW-0547">Nucleotide-binding</keyword>
<evidence type="ECO:0000256" key="1">
    <source>
        <dbReference type="ARBA" id="ARBA00004370"/>
    </source>
</evidence>
<dbReference type="CDD" id="cd20803">
    <property type="entry name" value="C1_DGKtheta_typeV_rpt1"/>
    <property type="match status" value="1"/>
</dbReference>
<keyword evidence="16" id="KW-1185">Reference proteome</keyword>
<dbReference type="Gene3D" id="3.40.50.10330">
    <property type="entry name" value="Probable inorganic polyphosphate/atp-NAD kinase, domain 1"/>
    <property type="match status" value="1"/>
</dbReference>
<dbReference type="EC" id="2.7.1.107" evidence="12"/>
<evidence type="ECO:0000256" key="10">
    <source>
        <dbReference type="ARBA" id="ARBA00022840"/>
    </source>
</evidence>
<dbReference type="Gene3D" id="2.60.200.40">
    <property type="match status" value="1"/>
</dbReference>
<dbReference type="InterPro" id="IPR020454">
    <property type="entry name" value="DAG/PE-bd"/>
</dbReference>
<dbReference type="AlphaFoldDB" id="A0A177B3M4"/>
<dbReference type="PANTHER" id="PTHR11255:SF54">
    <property type="entry name" value="DIACYLGLYCEROL KINASE THETA"/>
    <property type="match status" value="1"/>
</dbReference>
<keyword evidence="7" id="KW-0863">Zinc-finger</keyword>
<evidence type="ECO:0000256" key="2">
    <source>
        <dbReference type="ARBA" id="ARBA00009280"/>
    </source>
</evidence>
<evidence type="ECO:0000256" key="11">
    <source>
        <dbReference type="ARBA" id="ARBA00023136"/>
    </source>
</evidence>
<feature type="domain" description="Phorbol-ester/DAG-type" evidence="13">
    <location>
        <begin position="67"/>
        <end position="117"/>
    </location>
</feature>
<dbReference type="SUPFAM" id="SSF111331">
    <property type="entry name" value="NAD kinase/diacylglycerol kinase-like"/>
    <property type="match status" value="1"/>
</dbReference>
<evidence type="ECO:0000256" key="8">
    <source>
        <dbReference type="ARBA" id="ARBA00022777"/>
    </source>
</evidence>
<evidence type="ECO:0000256" key="9">
    <source>
        <dbReference type="ARBA" id="ARBA00022833"/>
    </source>
</evidence>
<evidence type="ECO:0000256" key="3">
    <source>
        <dbReference type="ARBA" id="ARBA00022679"/>
    </source>
</evidence>
<proteinExistence type="inferred from homology"/>
<dbReference type="InterPro" id="IPR037607">
    <property type="entry name" value="DGK"/>
</dbReference>
<feature type="domain" description="DAGKc" evidence="14">
    <location>
        <begin position="629"/>
        <end position="767"/>
    </location>
</feature>
<dbReference type="Gene3D" id="3.30.60.20">
    <property type="match status" value="3"/>
</dbReference>
<keyword evidence="8 12" id="KW-0418">Kinase</keyword>
<sequence>MSKLPYKKHLNITKSIQKLKFSSTETSNSDSALNKHDSFCEEDETMKHPTITSYSLDLNSSKILSIPHQFVKKTFNKPNYCHQCCEFLWGFINQGYICSDCNFVCHERCINIITCPCPKNKTLSIKKTNIPHFWSESVYCKRKFCNYCRKRIDQTGYFCIICNYHVHGNCRKTSGANCRYTYATYKKKSLYYEMINCDEYNLHHWIEGNLNPNNKCYICRKSCYNVDCLTSYNCTQCDISVHFNCLVNPVVEVPKICCFGLLYNIILPTKAVLFPFEGEKNMSHVYRIHEKRTSPLGFSETSTSGGIDARNDEEHTIGTRLKNYKDKDDASIRVYDGLYSVKQGSYHSCSITNNNEKPMDILTKVLCYYKIIENKDEYFLTELTTNDIEFIGNAFNEVDPIIKQVKFVVENRRALVYLRHIPQKDVSVPCYIMRYDIVNHMKTHFSQENIRINECTTSMQLIETYLKSSGLEHELSEDYELFYVVSGLKMQNVKLVEDEKPLHLYNSTYNHSVLLALRSYFLVKMKENESKLDTISSLSRISVYVVNFPNNLSEKKYKQIIDDYLHLSNGDFIEYELNAIYHEFGTIIISFENSKDANIAIQRFQSVTINDKQVYSNLLPIINEKMIPDDVVPLLVLINVKSGGQQGQDLIKFFRRVLNPHQIFDLMNGGPLPAFYAFRNVPKYRVFVCGGDGSIGWALRCLDNVGQDAVCSSPPIAILPLGTGNDMARVMNWGSGYSESDDLYQILSDVKNSSEADLDRWTVMLQPHQKQNDKTSYMDDTSDRNLVVVMNSYCGIGIDAEFSLSFHKAREQNPDKFNSRLRNKGAYFLIGLRKFLNYKPSTQFRKNVKLFVDGEEIIIPIVEGILISNIMSWGSGANAWGSNKNGDFNEPTYSDHLLEIIGFSGIVHMAQIKSGLRSGIRIAQGENIKISLNTDISIQIDGEPWRQSAGELVISRSALKAKMLIKPKTKARLIQSSTDSGLVAKISDLNELRHKKFERWF</sequence>
<comment type="similarity">
    <text evidence="2 12">Belongs to the eukaryotic diacylglycerol kinase family.</text>
</comment>
<dbReference type="InterPro" id="IPR001206">
    <property type="entry name" value="Diacylglycerol_kinase_cat_dom"/>
</dbReference>
<accession>A0A177B3M4</accession>
<dbReference type="GO" id="GO:0005524">
    <property type="term" value="F:ATP binding"/>
    <property type="evidence" value="ECO:0007669"/>
    <property type="project" value="UniProtKB-KW"/>
</dbReference>
<dbReference type="PROSITE" id="PS50081">
    <property type="entry name" value="ZF_DAG_PE_2"/>
    <property type="match status" value="3"/>
</dbReference>
<dbReference type="Pfam" id="PF00781">
    <property type="entry name" value="DAGK_cat"/>
    <property type="match status" value="1"/>
</dbReference>
<evidence type="ECO:0000256" key="6">
    <source>
        <dbReference type="ARBA" id="ARBA00022741"/>
    </source>
</evidence>
<dbReference type="GO" id="GO:0016020">
    <property type="term" value="C:membrane"/>
    <property type="evidence" value="ECO:0007669"/>
    <property type="project" value="UniProtKB-SubCell"/>
</dbReference>
<dbReference type="InterPro" id="IPR017438">
    <property type="entry name" value="ATP-NAD_kinase_N"/>
</dbReference>
<evidence type="ECO:0000259" key="13">
    <source>
        <dbReference type="PROSITE" id="PS50081"/>
    </source>
</evidence>
<dbReference type="Proteomes" id="UP000078046">
    <property type="component" value="Unassembled WGS sequence"/>
</dbReference>
<keyword evidence="3 12" id="KW-0808">Transferase</keyword>
<dbReference type="SMART" id="SM00045">
    <property type="entry name" value="DAGKa"/>
    <property type="match status" value="1"/>
</dbReference>
<keyword evidence="10 12" id="KW-0067">ATP-binding</keyword>
<dbReference type="GO" id="GO:0007200">
    <property type="term" value="P:phospholipase C-activating G protein-coupled receptor signaling pathway"/>
    <property type="evidence" value="ECO:0007669"/>
    <property type="project" value="InterPro"/>
</dbReference>
<reference evidence="15 16" key="1">
    <citation type="submission" date="2016-04" db="EMBL/GenBank/DDBJ databases">
        <title>The genome of Intoshia linei affirms orthonectids as highly simplified spiralians.</title>
        <authorList>
            <person name="Mikhailov K.V."/>
            <person name="Slusarev G.S."/>
            <person name="Nikitin M.A."/>
            <person name="Logacheva M.D."/>
            <person name="Penin A."/>
            <person name="Aleoshin V."/>
            <person name="Panchin Y.V."/>
        </authorList>
    </citation>
    <scope>NUCLEOTIDE SEQUENCE [LARGE SCALE GENOMIC DNA]</scope>
    <source>
        <strain evidence="15">Intl2013</strain>
        <tissue evidence="15">Whole animal</tissue>
    </source>
</reference>
<dbReference type="OrthoDB" id="242257at2759"/>
<feature type="domain" description="Phorbol-ester/DAG-type" evidence="13">
    <location>
        <begin position="202"/>
        <end position="257"/>
    </location>
</feature>
<dbReference type="InterPro" id="IPR046349">
    <property type="entry name" value="C1-like_sf"/>
</dbReference>
<dbReference type="InterPro" id="IPR016064">
    <property type="entry name" value="NAD/diacylglycerol_kinase_sf"/>
</dbReference>
<feature type="domain" description="Phorbol-ester/DAG-type" evidence="13">
    <location>
        <begin position="131"/>
        <end position="178"/>
    </location>
</feature>
<evidence type="ECO:0000313" key="15">
    <source>
        <dbReference type="EMBL" id="OAF68875.1"/>
    </source>
</evidence>
<protein>
    <recommendedName>
        <fullName evidence="12">Diacylglycerol kinase</fullName>
        <shortName evidence="12">DAG kinase</shortName>
        <ecNumber evidence="12">2.7.1.107</ecNumber>
    </recommendedName>
</protein>
<dbReference type="PROSITE" id="PS50146">
    <property type="entry name" value="DAGK"/>
    <property type="match status" value="1"/>
</dbReference>
<dbReference type="CDD" id="cd20854">
    <property type="entry name" value="C1_DGKtheta_typeV_rpt3"/>
    <property type="match status" value="1"/>
</dbReference>
<dbReference type="InterPro" id="IPR056392">
    <property type="entry name" value="DGKtheta_RBD"/>
</dbReference>
<dbReference type="GO" id="GO:0008270">
    <property type="term" value="F:zinc ion binding"/>
    <property type="evidence" value="ECO:0007669"/>
    <property type="project" value="UniProtKB-KW"/>
</dbReference>
<dbReference type="InterPro" id="IPR000756">
    <property type="entry name" value="Diacylglycerol_kin_accessory"/>
</dbReference>
<comment type="caution">
    <text evidence="15">The sequence shown here is derived from an EMBL/GenBank/DDBJ whole genome shotgun (WGS) entry which is preliminary data.</text>
</comment>
<keyword evidence="9" id="KW-0862">Zinc</keyword>
<dbReference type="Pfam" id="PF24099">
    <property type="entry name" value="RBD_DGKtheta"/>
    <property type="match status" value="1"/>
</dbReference>
<dbReference type="SMART" id="SM00109">
    <property type="entry name" value="C1"/>
    <property type="match status" value="3"/>
</dbReference>
<dbReference type="PANTHER" id="PTHR11255">
    <property type="entry name" value="DIACYLGLYCEROL KINASE"/>
    <property type="match status" value="1"/>
</dbReference>
<dbReference type="SMART" id="SM00046">
    <property type="entry name" value="DAGKc"/>
    <property type="match status" value="1"/>
</dbReference>
<dbReference type="CDD" id="cd20804">
    <property type="entry name" value="C1_DGKtheta_typeV_rpt2"/>
    <property type="match status" value="1"/>
</dbReference>
<comment type="catalytic activity">
    <reaction evidence="12">
        <text>a 1,2-diacyl-sn-glycerol + ATP = a 1,2-diacyl-sn-glycero-3-phosphate + ADP + H(+)</text>
        <dbReference type="Rhea" id="RHEA:10272"/>
        <dbReference type="ChEBI" id="CHEBI:15378"/>
        <dbReference type="ChEBI" id="CHEBI:17815"/>
        <dbReference type="ChEBI" id="CHEBI:30616"/>
        <dbReference type="ChEBI" id="CHEBI:58608"/>
        <dbReference type="ChEBI" id="CHEBI:456216"/>
        <dbReference type="EC" id="2.7.1.107"/>
    </reaction>
</comment>
<evidence type="ECO:0000259" key="14">
    <source>
        <dbReference type="PROSITE" id="PS50146"/>
    </source>
</evidence>
<dbReference type="EMBL" id="LWCA01000373">
    <property type="protein sequence ID" value="OAF68875.1"/>
    <property type="molecule type" value="Genomic_DNA"/>
</dbReference>
<organism evidence="15 16">
    <name type="scientific">Intoshia linei</name>
    <dbReference type="NCBI Taxonomy" id="1819745"/>
    <lineage>
        <taxon>Eukaryota</taxon>
        <taxon>Metazoa</taxon>
        <taxon>Spiralia</taxon>
        <taxon>Lophotrochozoa</taxon>
        <taxon>Mesozoa</taxon>
        <taxon>Orthonectida</taxon>
        <taxon>Rhopaluridae</taxon>
        <taxon>Intoshia</taxon>
    </lineage>
</organism>
<name>A0A177B3M4_9BILA</name>
<comment type="subcellular location">
    <subcellularLocation>
        <location evidence="1">Membrane</location>
    </subcellularLocation>
</comment>
<dbReference type="PROSITE" id="PS00479">
    <property type="entry name" value="ZF_DAG_PE_1"/>
    <property type="match status" value="2"/>
</dbReference>
<evidence type="ECO:0000256" key="12">
    <source>
        <dbReference type="RuleBase" id="RU361128"/>
    </source>
</evidence>
<dbReference type="Pfam" id="PF00609">
    <property type="entry name" value="DAGK_acc"/>
    <property type="match status" value="1"/>
</dbReference>
<dbReference type="GO" id="GO:0004143">
    <property type="term" value="F:ATP-dependent diacylglycerol kinase activity"/>
    <property type="evidence" value="ECO:0007669"/>
    <property type="project" value="UniProtKB-EC"/>
</dbReference>
<evidence type="ECO:0000313" key="16">
    <source>
        <dbReference type="Proteomes" id="UP000078046"/>
    </source>
</evidence>
<evidence type="ECO:0000256" key="7">
    <source>
        <dbReference type="ARBA" id="ARBA00022771"/>
    </source>
</evidence>
<evidence type="ECO:0000256" key="4">
    <source>
        <dbReference type="ARBA" id="ARBA00022723"/>
    </source>
</evidence>
<keyword evidence="4" id="KW-0479">Metal-binding</keyword>
<dbReference type="FunFam" id="2.60.200.40:FF:000004">
    <property type="entry name" value="Diacylglycerol kinase"/>
    <property type="match status" value="1"/>
</dbReference>
<dbReference type="Pfam" id="PF00130">
    <property type="entry name" value="C1_1"/>
    <property type="match status" value="1"/>
</dbReference>
<dbReference type="SUPFAM" id="SSF57889">
    <property type="entry name" value="Cysteine-rich domain"/>
    <property type="match status" value="3"/>
</dbReference>
<keyword evidence="5" id="KW-0677">Repeat</keyword>
<dbReference type="PRINTS" id="PR00008">
    <property type="entry name" value="DAGPEDOMAIN"/>
</dbReference>
<dbReference type="InterPro" id="IPR002219">
    <property type="entry name" value="PKC_DAG/PE"/>
</dbReference>
<keyword evidence="11" id="KW-0472">Membrane</keyword>
<gene>
    <name evidence="15" type="ORF">A3Q56_03404</name>
</gene>